<dbReference type="EMBL" id="JAHWGI010001435">
    <property type="protein sequence ID" value="KAK3932359.1"/>
    <property type="molecule type" value="Genomic_DNA"/>
</dbReference>
<organism evidence="1 2">
    <name type="scientific">Frankliniella fusca</name>
    <dbReference type="NCBI Taxonomy" id="407009"/>
    <lineage>
        <taxon>Eukaryota</taxon>
        <taxon>Metazoa</taxon>
        <taxon>Ecdysozoa</taxon>
        <taxon>Arthropoda</taxon>
        <taxon>Hexapoda</taxon>
        <taxon>Insecta</taxon>
        <taxon>Pterygota</taxon>
        <taxon>Neoptera</taxon>
        <taxon>Paraneoptera</taxon>
        <taxon>Thysanoptera</taxon>
        <taxon>Terebrantia</taxon>
        <taxon>Thripoidea</taxon>
        <taxon>Thripidae</taxon>
        <taxon>Frankliniella</taxon>
    </lineage>
</organism>
<reference evidence="1" key="2">
    <citation type="journal article" date="2023" name="BMC Genomics">
        <title>Pest status, molecular evolution, and epigenetic factors derived from the genome assembly of Frankliniella fusca, a thysanopteran phytovirus vector.</title>
        <authorList>
            <person name="Catto M.A."/>
            <person name="Labadie P.E."/>
            <person name="Jacobson A.L."/>
            <person name="Kennedy G.G."/>
            <person name="Srinivasan R."/>
            <person name="Hunt B.G."/>
        </authorList>
    </citation>
    <scope>NUCLEOTIDE SEQUENCE</scope>
    <source>
        <strain evidence="1">PL_HMW_Pooled</strain>
    </source>
</reference>
<name>A0AAE1LVS1_9NEOP</name>
<gene>
    <name evidence="1" type="ORF">KUF71_012432</name>
</gene>
<dbReference type="GO" id="GO:0016874">
    <property type="term" value="F:ligase activity"/>
    <property type="evidence" value="ECO:0007669"/>
    <property type="project" value="UniProtKB-KW"/>
</dbReference>
<accession>A0AAE1LVS1</accession>
<keyword evidence="1" id="KW-0436">Ligase</keyword>
<evidence type="ECO:0000313" key="1">
    <source>
        <dbReference type="EMBL" id="KAK3932359.1"/>
    </source>
</evidence>
<protein>
    <submittedName>
        <fullName evidence="1">Proline--tRNA ligase</fullName>
    </submittedName>
</protein>
<dbReference type="Proteomes" id="UP001219518">
    <property type="component" value="Unassembled WGS sequence"/>
</dbReference>
<evidence type="ECO:0000313" key="2">
    <source>
        <dbReference type="Proteomes" id="UP001219518"/>
    </source>
</evidence>
<reference evidence="1" key="1">
    <citation type="submission" date="2021-07" db="EMBL/GenBank/DDBJ databases">
        <authorList>
            <person name="Catto M.A."/>
            <person name="Jacobson A."/>
            <person name="Kennedy G."/>
            <person name="Labadie P."/>
            <person name="Hunt B.G."/>
            <person name="Srinivasan R."/>
        </authorList>
    </citation>
    <scope>NUCLEOTIDE SEQUENCE</scope>
    <source>
        <strain evidence="1">PL_HMW_Pooled</strain>
        <tissue evidence="1">Head</tissue>
    </source>
</reference>
<keyword evidence="2" id="KW-1185">Reference proteome</keyword>
<sequence>MHLILCLIKQFMTIWFEKDGPWTLKNKRDDINAFLLELKVPDFLTRIPRSTECYTSWKANELRSFLFFPHVKYRIFKEKRYVLTPRSFRTINPSRRNLSLSTPYPYSAAVKGWNQLLGH</sequence>
<feature type="non-terminal residue" evidence="1">
    <location>
        <position position="119"/>
    </location>
</feature>
<comment type="caution">
    <text evidence="1">The sequence shown here is derived from an EMBL/GenBank/DDBJ whole genome shotgun (WGS) entry which is preliminary data.</text>
</comment>
<dbReference type="AlphaFoldDB" id="A0AAE1LVS1"/>
<proteinExistence type="predicted"/>